<protein>
    <submittedName>
        <fullName evidence="2">Uncharacterized protein</fullName>
    </submittedName>
</protein>
<dbReference type="SMART" id="SM00786">
    <property type="entry name" value="SHR3_chaperone"/>
    <property type="match status" value="1"/>
</dbReference>
<accession>A0A4T0JGG0</accession>
<feature type="transmembrane region" description="Helical" evidence="1">
    <location>
        <begin position="186"/>
        <end position="210"/>
    </location>
</feature>
<evidence type="ECO:0000256" key="1">
    <source>
        <dbReference type="SAM" id="Phobius"/>
    </source>
</evidence>
<keyword evidence="1" id="KW-0812">Transmembrane</keyword>
<dbReference type="GO" id="GO:0051082">
    <property type="term" value="F:unfolded protein binding"/>
    <property type="evidence" value="ECO:0007669"/>
    <property type="project" value="TreeGrafter"/>
</dbReference>
<evidence type="ECO:0000313" key="2">
    <source>
        <dbReference type="EMBL" id="TIB42003.1"/>
    </source>
</evidence>
<organism evidence="2 3">
    <name type="scientific">Wallemia ichthyophaga</name>
    <dbReference type="NCBI Taxonomy" id="245174"/>
    <lineage>
        <taxon>Eukaryota</taxon>
        <taxon>Fungi</taxon>
        <taxon>Dikarya</taxon>
        <taxon>Basidiomycota</taxon>
        <taxon>Wallemiomycotina</taxon>
        <taxon>Wallemiomycetes</taxon>
        <taxon>Wallemiales</taxon>
        <taxon>Wallemiaceae</taxon>
        <taxon>Wallemia</taxon>
    </lineage>
</organism>
<dbReference type="GO" id="GO:0005789">
    <property type="term" value="C:endoplasmic reticulum membrane"/>
    <property type="evidence" value="ECO:0007669"/>
    <property type="project" value="TreeGrafter"/>
</dbReference>
<proteinExistence type="predicted"/>
<reference evidence="2 3" key="1">
    <citation type="submission" date="2019-03" db="EMBL/GenBank/DDBJ databases">
        <title>Sequencing 23 genomes of Wallemia ichthyophaga.</title>
        <authorList>
            <person name="Gostincar C."/>
        </authorList>
    </citation>
    <scope>NUCLEOTIDE SEQUENCE [LARGE SCALE GENOMIC DNA]</scope>
    <source>
        <strain evidence="2 3">EXF-6200</strain>
    </source>
</reference>
<comment type="caution">
    <text evidence="2">The sequence shown here is derived from an EMBL/GenBank/DDBJ whole genome shotgun (WGS) entry which is preliminary data.</text>
</comment>
<dbReference type="GO" id="GO:0006888">
    <property type="term" value="P:endoplasmic reticulum to Golgi vesicle-mediated transport"/>
    <property type="evidence" value="ECO:0007669"/>
    <property type="project" value="TreeGrafter"/>
</dbReference>
<keyword evidence="1" id="KW-1133">Transmembrane helix</keyword>
<evidence type="ECO:0000313" key="3">
    <source>
        <dbReference type="Proteomes" id="UP000310689"/>
    </source>
</evidence>
<gene>
    <name evidence="2" type="ORF">E3P86_00562</name>
</gene>
<dbReference type="PANTHER" id="PTHR28228">
    <property type="entry name" value="SECRETORY COMPONENT PROTEIN SHR3"/>
    <property type="match status" value="1"/>
</dbReference>
<dbReference type="PANTHER" id="PTHR28228:SF1">
    <property type="entry name" value="SECRETORY COMPONENT PROTEIN SHR3"/>
    <property type="match status" value="1"/>
</dbReference>
<dbReference type="EMBL" id="SPOI01000012">
    <property type="protein sequence ID" value="TIB42003.1"/>
    <property type="molecule type" value="Genomic_DNA"/>
</dbReference>
<name>A0A4T0JGG0_WALIC</name>
<dbReference type="InterPro" id="IPR013248">
    <property type="entry name" value="Psh3/Shr3"/>
</dbReference>
<sequence length="225" mass="24351">MIKATNCENFRLCSILCSASFLLGGLSVFAVQRPSHTTPGTLFTHWIADHGTLWQTPTADSLSTALSYYRNLVSTPDSMKAVVALVASIGISCLLIGLFNGFGGDSAWVFEAASLFLFSTAVAVYYLHALPPLSNIPHSMDTTMHPPYHHHWSTPPNHPPSLSPFDTPDVLLPSTPPQLIAAIRDIAAANLLCAVSLTGVLLFLAGDAYVDYERQLHRSVDEKTD</sequence>
<dbReference type="Pfam" id="PF08229">
    <property type="entry name" value="SHR3_chaperone"/>
    <property type="match status" value="1"/>
</dbReference>
<dbReference type="Proteomes" id="UP000310689">
    <property type="component" value="Unassembled WGS sequence"/>
</dbReference>
<dbReference type="AlphaFoldDB" id="A0A4T0JGG0"/>
<keyword evidence="1" id="KW-0472">Membrane</keyword>
<feature type="transmembrane region" description="Helical" evidence="1">
    <location>
        <begin position="81"/>
        <end position="101"/>
    </location>
</feature>
<feature type="transmembrane region" description="Helical" evidence="1">
    <location>
        <begin position="108"/>
        <end position="127"/>
    </location>
</feature>